<dbReference type="STRING" id="910347.SAMN05421773_104167"/>
<dbReference type="InterPro" id="IPR001242">
    <property type="entry name" value="Condensation_dom"/>
</dbReference>
<dbReference type="OrthoDB" id="2472181at2"/>
<dbReference type="InterPro" id="IPR000873">
    <property type="entry name" value="AMP-dep_synth/lig_dom"/>
</dbReference>
<dbReference type="Gene3D" id="3.30.559.30">
    <property type="entry name" value="Nonribosomal peptide synthetase, condensation domain"/>
    <property type="match status" value="1"/>
</dbReference>
<dbReference type="GO" id="GO:0047527">
    <property type="term" value="F:2,3-dihydroxybenzoate-serine ligase activity"/>
    <property type="evidence" value="ECO:0007669"/>
    <property type="project" value="TreeGrafter"/>
</dbReference>
<evidence type="ECO:0000313" key="6">
    <source>
        <dbReference type="EMBL" id="SFC58163.1"/>
    </source>
</evidence>
<dbReference type="Gene3D" id="2.30.38.10">
    <property type="entry name" value="Luciferase, Domain 3"/>
    <property type="match status" value="1"/>
</dbReference>
<dbReference type="Pfam" id="PF00668">
    <property type="entry name" value="Condensation"/>
    <property type="match status" value="1"/>
</dbReference>
<sequence>MSVMLPELILDSVRRHPDSPAVIAPDGTVTYHELGERAGRLAAALRVHGVGPESAVGILVAPGPDLVAAVLGTWLAGAAYVPVDPLAPAERRARVLALAGATVLLADHAPVLTAPDAAPDAAAPAPPAVVRTDVPGPPPDPTVSGGPTPHRRAAYMVFTSGSTGTPKGVVVEHAGIANRVLWGIEALGLTAADRILQKTPLTFDAAAWEVLAPLVTGAPVVFGSPDAGRDATALVASLRETGATVLQVVPSLLRLLAAEPGLEECRALRTVCCAGEPLHAELCERVRRRVDVEIWNTYGPTECSIDITAARFDPAQRSGPVPIGRPIDNMRVRLLPAGAAPGSAPDTGEPQHGPDTLFELYAAGPGVARGYHGDPAQTAERFLPDPAGPPGARMYRTGDLVRRAADGTLSFVRRADAQVKINGVRIEPGEVEAALERHPSVVAAAAAPVDDPRGPRRLGAWVVTAGGGEPSGLLDFLRQRLPASLVPSVITTVPALPVTASGKTDRSRLPEPDWERRPARARENGGEAADGTAVTRPTTEQALVLAAWREVLGVGEVDLDDDFFRLGGHSLLMTRLSVVLAETSGVELDFRELFFAATPRRQAELLTEVARTGPIGTLPDGARIPLSPGQERFWLQDRLNPGSPEYLLPILCWFPSAVPERTIREAVELLVARHEPLRTRYAMDADGLHAVVLPAPVVPDFQAVDTTPAEAVRQARAALAEGFDLAAAPPVRYRLIRDGGDEQLLLVVSHHIAGDGWSSRVLERDLRELVEAAGRGRPAALAGLPVRYRDAVAWQRDRLTPEVAAEQLGYWRTALDGMAPLELPGAPERPRYRGIEGAAVEVALPAGDSEALLAAGRAAGVSAHSVFLTLWTVLLARAAGHWDFGVGTPHAGRDRPELHDLVGLFINVVVIRARLDPQVSFRTAVERVGRVCREAFAHGAVPFEQVANEVEPERDQSRTPVFQTLFTLSGDGMVGQEVGERDLRLLAEIWKVARTDVGLTLWPHRAGGFGGAVEYAVQVMSEHTARELAERFRALAAVFAADPDLPVGTPLPQSTATAAGNAGRGDDGAGAPAAGETTGETSGESLVTATVLGFIREVLQRDDVGPEDNVLSHGGTSLMAARLLWNIQNAFGVEVSMRVFFDRPTAAALAEEVGRLLQAELDGQAVSAG</sequence>
<dbReference type="Gene3D" id="3.30.300.30">
    <property type="match status" value="1"/>
</dbReference>
<dbReference type="SMART" id="SM00823">
    <property type="entry name" value="PKS_PP"/>
    <property type="match status" value="2"/>
</dbReference>
<dbReference type="GO" id="GO:0009239">
    <property type="term" value="P:enterobactin biosynthetic process"/>
    <property type="evidence" value="ECO:0007669"/>
    <property type="project" value="TreeGrafter"/>
</dbReference>
<dbReference type="GO" id="GO:0043041">
    <property type="term" value="P:amino acid activation for nonribosomal peptide biosynthetic process"/>
    <property type="evidence" value="ECO:0007669"/>
    <property type="project" value="TreeGrafter"/>
</dbReference>
<reference evidence="6 7" key="1">
    <citation type="submission" date="2016-10" db="EMBL/GenBank/DDBJ databases">
        <authorList>
            <person name="de Groot N.N."/>
        </authorList>
    </citation>
    <scope>NUCLEOTIDE SEQUENCE [LARGE SCALE GENOMIC DNA]</scope>
    <source>
        <strain evidence="6 7">CGMCC 4.5739</strain>
    </source>
</reference>
<dbReference type="InterPro" id="IPR009081">
    <property type="entry name" value="PP-bd_ACP"/>
</dbReference>
<evidence type="ECO:0000256" key="2">
    <source>
        <dbReference type="ARBA" id="ARBA00022450"/>
    </source>
</evidence>
<comment type="cofactor">
    <cofactor evidence="1">
        <name>pantetheine 4'-phosphate</name>
        <dbReference type="ChEBI" id="CHEBI:47942"/>
    </cofactor>
</comment>
<dbReference type="GO" id="GO:0031177">
    <property type="term" value="F:phosphopantetheine binding"/>
    <property type="evidence" value="ECO:0007669"/>
    <property type="project" value="InterPro"/>
</dbReference>
<feature type="compositionally biased region" description="Low complexity" evidence="4">
    <location>
        <begin position="1069"/>
        <end position="1083"/>
    </location>
</feature>
<dbReference type="GO" id="GO:0009366">
    <property type="term" value="C:enterobactin synthetase complex"/>
    <property type="evidence" value="ECO:0007669"/>
    <property type="project" value="TreeGrafter"/>
</dbReference>
<feature type="compositionally biased region" description="Basic and acidic residues" evidence="4">
    <location>
        <begin position="503"/>
        <end position="525"/>
    </location>
</feature>
<dbReference type="InterPro" id="IPR025110">
    <property type="entry name" value="AMP-bd_C"/>
</dbReference>
<feature type="domain" description="Carrier" evidence="5">
    <location>
        <begin position="1082"/>
        <end position="1157"/>
    </location>
</feature>
<keyword evidence="2" id="KW-0596">Phosphopantetheine</keyword>
<dbReference type="Pfam" id="PF00550">
    <property type="entry name" value="PP-binding"/>
    <property type="match status" value="2"/>
</dbReference>
<dbReference type="InterPro" id="IPR045851">
    <property type="entry name" value="AMP-bd_C_sf"/>
</dbReference>
<name>A0A1I1KJ59_9ACTN</name>
<keyword evidence="3" id="KW-0597">Phosphoprotein</keyword>
<feature type="region of interest" description="Disordered" evidence="4">
    <location>
        <begin position="1046"/>
        <end position="1083"/>
    </location>
</feature>
<gene>
    <name evidence="6" type="ORF">SAMN05421773_104167</name>
</gene>
<evidence type="ECO:0000256" key="3">
    <source>
        <dbReference type="ARBA" id="ARBA00022553"/>
    </source>
</evidence>
<dbReference type="CDD" id="cd05930">
    <property type="entry name" value="A_NRPS"/>
    <property type="match status" value="1"/>
</dbReference>
<dbReference type="PROSITE" id="PS00455">
    <property type="entry name" value="AMP_BINDING"/>
    <property type="match status" value="1"/>
</dbReference>
<dbReference type="InterPro" id="IPR023213">
    <property type="entry name" value="CAT-like_dom_sf"/>
</dbReference>
<dbReference type="Gene3D" id="1.10.1200.10">
    <property type="entry name" value="ACP-like"/>
    <property type="match status" value="2"/>
</dbReference>
<evidence type="ECO:0000313" key="7">
    <source>
        <dbReference type="Proteomes" id="UP000199207"/>
    </source>
</evidence>
<dbReference type="InterPro" id="IPR036736">
    <property type="entry name" value="ACP-like_sf"/>
</dbReference>
<dbReference type="EMBL" id="FOLM01000004">
    <property type="protein sequence ID" value="SFC58163.1"/>
    <property type="molecule type" value="Genomic_DNA"/>
</dbReference>
<accession>A0A1I1KJ59</accession>
<dbReference type="GO" id="GO:0005829">
    <property type="term" value="C:cytosol"/>
    <property type="evidence" value="ECO:0007669"/>
    <property type="project" value="TreeGrafter"/>
</dbReference>
<dbReference type="PANTHER" id="PTHR45527:SF1">
    <property type="entry name" value="FATTY ACID SYNTHASE"/>
    <property type="match status" value="1"/>
</dbReference>
<dbReference type="AlphaFoldDB" id="A0A1I1KJ59"/>
<proteinExistence type="predicted"/>
<feature type="region of interest" description="Disordered" evidence="4">
    <location>
        <begin position="500"/>
        <end position="536"/>
    </location>
</feature>
<dbReference type="CDD" id="cd19531">
    <property type="entry name" value="LCL_NRPS-like"/>
    <property type="match status" value="1"/>
</dbReference>
<dbReference type="SUPFAM" id="SSF52777">
    <property type="entry name" value="CoA-dependent acyltransferases"/>
    <property type="match status" value="2"/>
</dbReference>
<feature type="domain" description="Carrier" evidence="5">
    <location>
        <begin position="535"/>
        <end position="610"/>
    </location>
</feature>
<dbReference type="Proteomes" id="UP000199207">
    <property type="component" value="Unassembled WGS sequence"/>
</dbReference>
<evidence type="ECO:0000259" key="5">
    <source>
        <dbReference type="PROSITE" id="PS50075"/>
    </source>
</evidence>
<dbReference type="NCBIfam" id="TIGR01733">
    <property type="entry name" value="AA-adenyl-dom"/>
    <property type="match status" value="1"/>
</dbReference>
<dbReference type="InterPro" id="IPR010071">
    <property type="entry name" value="AA_adenyl_dom"/>
</dbReference>
<evidence type="ECO:0000256" key="4">
    <source>
        <dbReference type="SAM" id="MobiDB-lite"/>
    </source>
</evidence>
<evidence type="ECO:0000256" key="1">
    <source>
        <dbReference type="ARBA" id="ARBA00001957"/>
    </source>
</evidence>
<dbReference type="PROSITE" id="PS50075">
    <property type="entry name" value="CARRIER"/>
    <property type="match status" value="2"/>
</dbReference>
<dbReference type="PANTHER" id="PTHR45527">
    <property type="entry name" value="NONRIBOSOMAL PEPTIDE SYNTHETASE"/>
    <property type="match status" value="1"/>
</dbReference>
<protein>
    <submittedName>
        <fullName evidence="6">Amino acid adenylation domain-containing protein</fullName>
    </submittedName>
</protein>
<organism evidence="6 7">
    <name type="scientific">Streptomyces aidingensis</name>
    <dbReference type="NCBI Taxonomy" id="910347"/>
    <lineage>
        <taxon>Bacteria</taxon>
        <taxon>Bacillati</taxon>
        <taxon>Actinomycetota</taxon>
        <taxon>Actinomycetes</taxon>
        <taxon>Kitasatosporales</taxon>
        <taxon>Streptomycetaceae</taxon>
        <taxon>Streptomyces</taxon>
    </lineage>
</organism>
<dbReference type="SUPFAM" id="SSF56801">
    <property type="entry name" value="Acetyl-CoA synthetase-like"/>
    <property type="match status" value="1"/>
</dbReference>
<dbReference type="InterPro" id="IPR020806">
    <property type="entry name" value="PKS_PP-bd"/>
</dbReference>
<keyword evidence="7" id="KW-1185">Reference proteome</keyword>
<dbReference type="GO" id="GO:0008610">
    <property type="term" value="P:lipid biosynthetic process"/>
    <property type="evidence" value="ECO:0007669"/>
    <property type="project" value="UniProtKB-ARBA"/>
</dbReference>
<dbReference type="InterPro" id="IPR020845">
    <property type="entry name" value="AMP-binding_CS"/>
</dbReference>
<dbReference type="SUPFAM" id="SSF47336">
    <property type="entry name" value="ACP-like"/>
    <property type="match status" value="2"/>
</dbReference>
<dbReference type="Pfam" id="PF13193">
    <property type="entry name" value="AMP-binding_C"/>
    <property type="match status" value="1"/>
</dbReference>
<dbReference type="Pfam" id="PF00501">
    <property type="entry name" value="AMP-binding"/>
    <property type="match status" value="1"/>
</dbReference>
<dbReference type="Gene3D" id="3.30.559.10">
    <property type="entry name" value="Chloramphenicol acetyltransferase-like domain"/>
    <property type="match status" value="1"/>
</dbReference>
<dbReference type="Gene3D" id="3.40.50.980">
    <property type="match status" value="2"/>
</dbReference>